<sequence>MASTPTHPPHFSSIPPKPSNNNQRHHHNNSNHIRNQHRRNNKNRCSSTRFYYSSNPSPASPTPAGAGAGVPSAAAAATAPAAFSSSLSSFLGGSGGRRTRLAPEFSGRRSTRHLGKMNSGGPRAVPNNHVHSKEAEEALHCLTSAGNDDAAIENVLLSYEHRLNGVEDYVYLIREFANTDDYLLASRTYDFALSRVSGNGDKGKLTSNMIRTLGRLRKIELALDLFELSRNQGYGNTVYTFSAMISALGWNKRFLDAVRLFRSMEGIGLKPNSVTYNAIIDGGGKGGVDFDTVVKFFEEMVASGCVPDRFTYNSLLKTCVPRGRWQLCQKLMDEMDRKGIEHDVYTYNTYVDALCKAGQMDFAKKIMDEDMPGKNIWPNVVTYCTLMDGYSKANRLEDALNVHDEMRRLLIRLDRVSYNTLVGVYAKLGWFEEAVSTCREMKNCGIKHDVVTYNALIGGYGRHGKYTEVRRTFDEMKARQIYPNEVTYSTMINVYTKDRMYAEAMDVYREFKQRGLAVDVVFYSALIDALCKNGLIESSMRLLDGMTKKGIKPNVVTYNSIIDAFRVWQVSALECGVDTTFQGNELQIEPSSSRLIAGTFGNQNTDDEIMRMFEQLAAEKAGDTEKGKRSKQGNFCILRLFRKMHDMEIKPNVVTFSAILNACSHFDSFLDASKLLDELRPFDQQVYGVAHGLLMGYGYKEEVWSQAKALFDEIKQMDSSTASAFFNALTDMLWHFGQKLGAKLVVLEGRNRHVWKDGWSASCLDLHLMSCGAACAMVHAWLLHMRTTAFKGTDPPEILSILTGWGKHSKVVGDGSLRKAVEALLNGMGAPFRIAECNLGRFISQGPVVAAWLRQPSTSYALDLHDHIVNSEPVDRMFSLPSLYL</sequence>
<evidence type="ECO:0000256" key="3">
    <source>
        <dbReference type="PROSITE-ProRule" id="PRU00708"/>
    </source>
</evidence>
<name>A0A8B8L308_ABRPR</name>
<dbReference type="FunFam" id="1.25.40.10:FF:000980">
    <property type="entry name" value="Pentatricopeptide repeat-containing protein, chloroplastic"/>
    <property type="match status" value="1"/>
</dbReference>
<dbReference type="RefSeq" id="XP_027350587.1">
    <property type="nucleotide sequence ID" value="XM_027494786.1"/>
</dbReference>
<feature type="repeat" description="PPR" evidence="3">
    <location>
        <begin position="308"/>
        <end position="342"/>
    </location>
</feature>
<dbReference type="InterPro" id="IPR002625">
    <property type="entry name" value="Smr_dom"/>
</dbReference>
<feature type="compositionally biased region" description="Low complexity" evidence="4">
    <location>
        <begin position="53"/>
        <end position="70"/>
    </location>
</feature>
<dbReference type="Proteomes" id="UP000694853">
    <property type="component" value="Unplaced"/>
</dbReference>
<dbReference type="GeneID" id="113861762"/>
<dbReference type="SUPFAM" id="SSF160443">
    <property type="entry name" value="SMR domain-like"/>
    <property type="match status" value="1"/>
</dbReference>
<gene>
    <name evidence="7" type="primary">LOC113861762</name>
</gene>
<organism evidence="6 7">
    <name type="scientific">Abrus precatorius</name>
    <name type="common">Indian licorice</name>
    <name type="synonym">Glycine abrus</name>
    <dbReference type="NCBI Taxonomy" id="3816"/>
    <lineage>
        <taxon>Eukaryota</taxon>
        <taxon>Viridiplantae</taxon>
        <taxon>Streptophyta</taxon>
        <taxon>Embryophyta</taxon>
        <taxon>Tracheophyta</taxon>
        <taxon>Spermatophyta</taxon>
        <taxon>Magnoliopsida</taxon>
        <taxon>eudicotyledons</taxon>
        <taxon>Gunneridae</taxon>
        <taxon>Pentapetalae</taxon>
        <taxon>rosids</taxon>
        <taxon>fabids</taxon>
        <taxon>Fabales</taxon>
        <taxon>Fabaceae</taxon>
        <taxon>Papilionoideae</taxon>
        <taxon>50 kb inversion clade</taxon>
        <taxon>NPAAA clade</taxon>
        <taxon>indigoferoid/millettioid clade</taxon>
        <taxon>Abreae</taxon>
        <taxon>Abrus</taxon>
    </lineage>
</organism>
<dbReference type="NCBIfam" id="TIGR00756">
    <property type="entry name" value="PPR"/>
    <property type="match status" value="8"/>
</dbReference>
<keyword evidence="6" id="KW-1185">Reference proteome</keyword>
<dbReference type="Pfam" id="PF13812">
    <property type="entry name" value="PPR_3"/>
    <property type="match status" value="1"/>
</dbReference>
<evidence type="ECO:0000256" key="2">
    <source>
        <dbReference type="ARBA" id="ARBA00022737"/>
    </source>
</evidence>
<dbReference type="PANTHER" id="PTHR47447">
    <property type="entry name" value="OS03G0856100 PROTEIN"/>
    <property type="match status" value="1"/>
</dbReference>
<feature type="repeat" description="PPR" evidence="3">
    <location>
        <begin position="414"/>
        <end position="448"/>
    </location>
</feature>
<feature type="repeat" description="PPR" evidence="3">
    <location>
        <begin position="484"/>
        <end position="518"/>
    </location>
</feature>
<feature type="region of interest" description="Disordered" evidence="4">
    <location>
        <begin position="1"/>
        <end position="70"/>
    </location>
</feature>
<evidence type="ECO:0000313" key="6">
    <source>
        <dbReference type="Proteomes" id="UP000694853"/>
    </source>
</evidence>
<proteinExistence type="inferred from homology"/>
<reference evidence="6" key="1">
    <citation type="journal article" date="2019" name="Toxins">
        <title>Detection of Abrin-Like and Prepropulchellin-Like Toxin Genes and Transcripts Using Whole Genome Sequencing and Full-Length Transcript Sequencing of Abrus precatorius.</title>
        <authorList>
            <person name="Hovde B.T."/>
            <person name="Daligault H.E."/>
            <person name="Hanschen E.R."/>
            <person name="Kunde Y.A."/>
            <person name="Johnson M.B."/>
            <person name="Starkenburg S.R."/>
            <person name="Johnson S.L."/>
        </authorList>
    </citation>
    <scope>NUCLEOTIDE SEQUENCE [LARGE SCALE GENOMIC DNA]</scope>
</reference>
<dbReference type="InterPro" id="IPR011990">
    <property type="entry name" value="TPR-like_helical_dom_sf"/>
</dbReference>
<dbReference type="KEGG" id="aprc:113861762"/>
<dbReference type="OrthoDB" id="185373at2759"/>
<evidence type="ECO:0000259" key="5">
    <source>
        <dbReference type="PROSITE" id="PS50828"/>
    </source>
</evidence>
<dbReference type="PROSITE" id="PS50828">
    <property type="entry name" value="SMR"/>
    <property type="match status" value="1"/>
</dbReference>
<evidence type="ECO:0000313" key="7">
    <source>
        <dbReference type="RefSeq" id="XP_027350587.1"/>
    </source>
</evidence>
<dbReference type="Gene3D" id="1.25.40.10">
    <property type="entry name" value="Tetratricopeptide repeat domain"/>
    <property type="match status" value="4"/>
</dbReference>
<feature type="repeat" description="PPR" evidence="3">
    <location>
        <begin position="379"/>
        <end position="413"/>
    </location>
</feature>
<accession>A0A8B8L308</accession>
<evidence type="ECO:0000256" key="4">
    <source>
        <dbReference type="SAM" id="MobiDB-lite"/>
    </source>
</evidence>
<comment type="similarity">
    <text evidence="1">Belongs to the PPR family. P subfamily.</text>
</comment>
<reference evidence="7" key="2">
    <citation type="submission" date="2025-08" db="UniProtKB">
        <authorList>
            <consortium name="RefSeq"/>
        </authorList>
    </citation>
    <scope>IDENTIFICATION</scope>
    <source>
        <tissue evidence="7">Young leaves</tissue>
    </source>
</reference>
<feature type="repeat" description="PPR" evidence="3">
    <location>
        <begin position="343"/>
        <end position="378"/>
    </location>
</feature>
<dbReference type="AlphaFoldDB" id="A0A8B8L308"/>
<feature type="repeat" description="PPR" evidence="3">
    <location>
        <begin position="237"/>
        <end position="271"/>
    </location>
</feature>
<dbReference type="Pfam" id="PF13041">
    <property type="entry name" value="PPR_2"/>
    <property type="match status" value="5"/>
</dbReference>
<feature type="compositionally biased region" description="Basic residues" evidence="4">
    <location>
        <begin position="23"/>
        <end position="42"/>
    </location>
</feature>
<dbReference type="Gene3D" id="3.30.1370.110">
    <property type="match status" value="1"/>
</dbReference>
<dbReference type="SMART" id="SM00463">
    <property type="entry name" value="SMR"/>
    <property type="match status" value="1"/>
</dbReference>
<feature type="repeat" description="PPR" evidence="3">
    <location>
        <begin position="449"/>
        <end position="483"/>
    </location>
</feature>
<dbReference type="PANTHER" id="PTHR47447:SF29">
    <property type="entry name" value="PPR CONTAINING PLANT PROTEIN"/>
    <property type="match status" value="1"/>
</dbReference>
<dbReference type="InterPro" id="IPR036063">
    <property type="entry name" value="Smr_dom_sf"/>
</dbReference>
<protein>
    <submittedName>
        <fullName evidence="7">Pentatricopeptide repeat-containing protein At2g31400, chloroplastic isoform X1</fullName>
    </submittedName>
</protein>
<feature type="repeat" description="PPR" evidence="3">
    <location>
        <begin position="519"/>
        <end position="553"/>
    </location>
</feature>
<keyword evidence="2" id="KW-0677">Repeat</keyword>
<feature type="domain" description="Smr" evidence="5">
    <location>
        <begin position="764"/>
        <end position="853"/>
    </location>
</feature>
<evidence type="ECO:0000256" key="1">
    <source>
        <dbReference type="ARBA" id="ARBA00007626"/>
    </source>
</evidence>
<dbReference type="InterPro" id="IPR002885">
    <property type="entry name" value="PPR_rpt"/>
</dbReference>
<dbReference type="PROSITE" id="PS51375">
    <property type="entry name" value="PPR"/>
    <property type="match status" value="9"/>
</dbReference>
<feature type="repeat" description="PPR" evidence="3">
    <location>
        <begin position="272"/>
        <end position="307"/>
    </location>
</feature>